<proteinExistence type="predicted"/>
<comment type="caution">
    <text evidence="1">The sequence shown here is derived from an EMBL/GenBank/DDBJ whole genome shotgun (WGS) entry which is preliminary data.</text>
</comment>
<evidence type="ECO:0000313" key="2">
    <source>
        <dbReference type="Proteomes" id="UP001163321"/>
    </source>
</evidence>
<accession>A0ACC0W0N3</accession>
<gene>
    <name evidence="1" type="ORF">PsorP6_009307</name>
</gene>
<protein>
    <submittedName>
        <fullName evidence="1">Uncharacterized protein</fullName>
    </submittedName>
</protein>
<reference evidence="1 2" key="1">
    <citation type="journal article" date="2022" name="bioRxiv">
        <title>The genome of the oomycete Peronosclerospora sorghi, a cosmopolitan pathogen of maize and sorghum, is inflated with dispersed pseudogenes.</title>
        <authorList>
            <person name="Fletcher K."/>
            <person name="Martin F."/>
            <person name="Isakeit T."/>
            <person name="Cavanaugh K."/>
            <person name="Magill C."/>
            <person name="Michelmore R."/>
        </authorList>
    </citation>
    <scope>NUCLEOTIDE SEQUENCE [LARGE SCALE GENOMIC DNA]</scope>
    <source>
        <strain evidence="1">P6</strain>
    </source>
</reference>
<organism evidence="1 2">
    <name type="scientific">Peronosclerospora sorghi</name>
    <dbReference type="NCBI Taxonomy" id="230839"/>
    <lineage>
        <taxon>Eukaryota</taxon>
        <taxon>Sar</taxon>
        <taxon>Stramenopiles</taxon>
        <taxon>Oomycota</taxon>
        <taxon>Peronosporomycetes</taxon>
        <taxon>Peronosporales</taxon>
        <taxon>Peronosporaceae</taxon>
        <taxon>Peronosclerospora</taxon>
    </lineage>
</organism>
<name>A0ACC0W0N3_9STRA</name>
<evidence type="ECO:0000313" key="1">
    <source>
        <dbReference type="EMBL" id="KAI9911659.1"/>
    </source>
</evidence>
<sequence length="91" mass="10355">MPFQEKSNHELHYGMKITQRNPETKAVLSRKKQNPPSPQLLVVVQQTNLLLPTKRKGRLEPLCTSSEVLSKLTIINTPLIPNIPRDGRALY</sequence>
<dbReference type="Proteomes" id="UP001163321">
    <property type="component" value="Chromosome 5"/>
</dbReference>
<dbReference type="EMBL" id="CM047584">
    <property type="protein sequence ID" value="KAI9911659.1"/>
    <property type="molecule type" value="Genomic_DNA"/>
</dbReference>
<keyword evidence="2" id="KW-1185">Reference proteome</keyword>